<evidence type="ECO:0000256" key="1">
    <source>
        <dbReference type="ARBA" id="ARBA00007665"/>
    </source>
</evidence>
<name>A0A933MJU2_UNCT6</name>
<dbReference type="PANTHER" id="PTHR16301:SF25">
    <property type="entry name" value="PROTEIN IMPACT"/>
    <property type="match status" value="1"/>
</dbReference>
<protein>
    <submittedName>
        <fullName evidence="3">YigZ family protein</fullName>
    </submittedName>
</protein>
<evidence type="ECO:0000313" key="3">
    <source>
        <dbReference type="EMBL" id="MBI4726333.1"/>
    </source>
</evidence>
<dbReference type="InterPro" id="IPR020568">
    <property type="entry name" value="Ribosomal_Su5_D2-typ_SF"/>
</dbReference>
<sequence length="130" mass="14821">MKQAFSQINPFVVDRKSKYAVTSFAVKSAEEFESGIKELLRDKKFRAADHNIVAYRIRGCDGKLREYKNDGYNSPSKETGAGVIMLEILRQRKAENLCVVVTRWYGGIHLGADRFKHVREATIEILEIAI</sequence>
<comment type="similarity">
    <text evidence="1">Belongs to the IMPACT family.</text>
</comment>
<reference evidence="3" key="1">
    <citation type="submission" date="2020-07" db="EMBL/GenBank/DDBJ databases">
        <title>Huge and variable diversity of episymbiotic CPR bacteria and DPANN archaea in groundwater ecosystems.</title>
        <authorList>
            <person name="He C.Y."/>
            <person name="Keren R."/>
            <person name="Whittaker M."/>
            <person name="Farag I.F."/>
            <person name="Doudna J."/>
            <person name="Cate J.H.D."/>
            <person name="Banfield J.F."/>
        </authorList>
    </citation>
    <scope>NUCLEOTIDE SEQUENCE</scope>
    <source>
        <strain evidence="3">NC_groundwater_1520_Pr4_B-0.1um_53_5</strain>
    </source>
</reference>
<evidence type="ECO:0000259" key="2">
    <source>
        <dbReference type="Pfam" id="PF01205"/>
    </source>
</evidence>
<gene>
    <name evidence="3" type="ORF">HY768_03760</name>
</gene>
<dbReference type="InterPro" id="IPR023582">
    <property type="entry name" value="Impact"/>
</dbReference>
<dbReference type="InterPro" id="IPR001498">
    <property type="entry name" value="Impact_N"/>
</dbReference>
<dbReference type="Proteomes" id="UP000736328">
    <property type="component" value="Unassembled WGS sequence"/>
</dbReference>
<dbReference type="EMBL" id="JACQXR010000044">
    <property type="protein sequence ID" value="MBI4726333.1"/>
    <property type="molecule type" value="Genomic_DNA"/>
</dbReference>
<dbReference type="GO" id="GO:0140469">
    <property type="term" value="P:GCN2-mediated signaling"/>
    <property type="evidence" value="ECO:0007669"/>
    <property type="project" value="TreeGrafter"/>
</dbReference>
<dbReference type="GO" id="GO:0006446">
    <property type="term" value="P:regulation of translational initiation"/>
    <property type="evidence" value="ECO:0007669"/>
    <property type="project" value="TreeGrafter"/>
</dbReference>
<dbReference type="Gene3D" id="3.30.230.30">
    <property type="entry name" value="Impact, N-terminal domain"/>
    <property type="match status" value="1"/>
</dbReference>
<dbReference type="AlphaFoldDB" id="A0A933MJU2"/>
<dbReference type="GO" id="GO:0005737">
    <property type="term" value="C:cytoplasm"/>
    <property type="evidence" value="ECO:0007669"/>
    <property type="project" value="TreeGrafter"/>
</dbReference>
<accession>A0A933MJU2</accession>
<comment type="caution">
    <text evidence="3">The sequence shown here is derived from an EMBL/GenBank/DDBJ whole genome shotgun (WGS) entry which is preliminary data.</text>
</comment>
<feature type="domain" description="Impact N-terminal" evidence="2">
    <location>
        <begin position="15"/>
        <end position="125"/>
    </location>
</feature>
<organism evidence="3 4">
    <name type="scientific">candidate division TA06 bacterium</name>
    <dbReference type="NCBI Taxonomy" id="2250710"/>
    <lineage>
        <taxon>Bacteria</taxon>
        <taxon>Bacteria division TA06</taxon>
    </lineage>
</organism>
<dbReference type="InterPro" id="IPR036956">
    <property type="entry name" value="Impact_N_sf"/>
</dbReference>
<proteinExistence type="inferred from homology"/>
<dbReference type="SUPFAM" id="SSF54211">
    <property type="entry name" value="Ribosomal protein S5 domain 2-like"/>
    <property type="match status" value="1"/>
</dbReference>
<dbReference type="Pfam" id="PF01205">
    <property type="entry name" value="Impact_N"/>
    <property type="match status" value="1"/>
</dbReference>
<evidence type="ECO:0000313" key="4">
    <source>
        <dbReference type="Proteomes" id="UP000736328"/>
    </source>
</evidence>
<dbReference type="PANTHER" id="PTHR16301">
    <property type="entry name" value="IMPACT-RELATED"/>
    <property type="match status" value="1"/>
</dbReference>